<comment type="caution">
    <text evidence="2">The sequence shown here is derived from an EMBL/GenBank/DDBJ whole genome shotgun (WGS) entry which is preliminary data.</text>
</comment>
<accession>A0AAW1Q7R8</accession>
<feature type="compositionally biased region" description="Basic and acidic residues" evidence="1">
    <location>
        <begin position="327"/>
        <end position="337"/>
    </location>
</feature>
<feature type="compositionally biased region" description="Pro residues" evidence="1">
    <location>
        <begin position="216"/>
        <end position="227"/>
    </location>
</feature>
<dbReference type="Proteomes" id="UP001489004">
    <property type="component" value="Unassembled WGS sequence"/>
</dbReference>
<feature type="compositionally biased region" description="Polar residues" evidence="1">
    <location>
        <begin position="379"/>
        <end position="394"/>
    </location>
</feature>
<protein>
    <recommendedName>
        <fullName evidence="4">PRC-barrel domain-containing protein</fullName>
    </recommendedName>
</protein>
<organism evidence="2 3">
    <name type="scientific">[Myrmecia] bisecta</name>
    <dbReference type="NCBI Taxonomy" id="41462"/>
    <lineage>
        <taxon>Eukaryota</taxon>
        <taxon>Viridiplantae</taxon>
        <taxon>Chlorophyta</taxon>
        <taxon>core chlorophytes</taxon>
        <taxon>Trebouxiophyceae</taxon>
        <taxon>Trebouxiales</taxon>
        <taxon>Trebouxiaceae</taxon>
        <taxon>Myrmecia</taxon>
    </lineage>
</organism>
<evidence type="ECO:0008006" key="4">
    <source>
        <dbReference type="Google" id="ProtNLM"/>
    </source>
</evidence>
<dbReference type="PANTHER" id="PTHR36740">
    <property type="entry name" value="PRC DOMAIN-CONTAINING PROTEIN"/>
    <property type="match status" value="1"/>
</dbReference>
<feature type="region of interest" description="Disordered" evidence="1">
    <location>
        <begin position="200"/>
        <end position="405"/>
    </location>
</feature>
<evidence type="ECO:0000313" key="2">
    <source>
        <dbReference type="EMBL" id="KAK9818310.1"/>
    </source>
</evidence>
<proteinExistence type="predicted"/>
<feature type="compositionally biased region" description="Basic and acidic residues" evidence="1">
    <location>
        <begin position="238"/>
        <end position="260"/>
    </location>
</feature>
<dbReference type="AlphaFoldDB" id="A0AAW1Q7R8"/>
<evidence type="ECO:0000313" key="3">
    <source>
        <dbReference type="Proteomes" id="UP001489004"/>
    </source>
</evidence>
<feature type="compositionally biased region" description="Low complexity" evidence="1">
    <location>
        <begin position="339"/>
        <end position="352"/>
    </location>
</feature>
<reference evidence="2 3" key="1">
    <citation type="journal article" date="2024" name="Nat. Commun.">
        <title>Phylogenomics reveals the evolutionary origins of lichenization in chlorophyte algae.</title>
        <authorList>
            <person name="Puginier C."/>
            <person name="Libourel C."/>
            <person name="Otte J."/>
            <person name="Skaloud P."/>
            <person name="Haon M."/>
            <person name="Grisel S."/>
            <person name="Petersen M."/>
            <person name="Berrin J.G."/>
            <person name="Delaux P.M."/>
            <person name="Dal Grande F."/>
            <person name="Keller J."/>
        </authorList>
    </citation>
    <scope>NUCLEOTIDE SEQUENCE [LARGE SCALE GENOMIC DNA]</scope>
    <source>
        <strain evidence="2 3">SAG 2043</strain>
    </source>
</reference>
<sequence length="405" mass="44616">MEAISQRAMAEQLLWVDPQRAEVVSLDVRPTGLNVLAVDGSENILLSSLRQIGDVVLVHDESALDDEVADDSLGFVKLTGSVIETYEGRVLGKVRDYSFNPDNGRIDALKYDAWGIPSISEYLVTVWRVELRDVYNIVPGRIVLQRGADNLPVMVGDGMIDAAFNALAGVFRTTRDYADDYDPEYAQWLIDHGPAYREFYGVDPPARRDGMQAAGRPPPPRALPAPRQPAFADSLQPEQRRYREPVLARQRDPRTRRAEAEPLPQPSGRPMYSQESSRAGFPEQRDGYSASRRTGAPPVRQPQRRNEGVASTSASVPILDTRPPPYKRRDVDGRFGERPAASQASQTASSPSRMAFDDWAGQAPSARPMMAEEAGPRAVQTSSWDGTESASFDGSQAAADSKEML</sequence>
<gene>
    <name evidence="2" type="ORF">WJX72_010396</name>
</gene>
<name>A0AAW1Q7R8_9CHLO</name>
<dbReference type="EMBL" id="JALJOR010000004">
    <property type="protein sequence ID" value="KAK9818310.1"/>
    <property type="molecule type" value="Genomic_DNA"/>
</dbReference>
<evidence type="ECO:0000256" key="1">
    <source>
        <dbReference type="SAM" id="MobiDB-lite"/>
    </source>
</evidence>
<keyword evidence="3" id="KW-1185">Reference proteome</keyword>
<dbReference type="PANTHER" id="PTHR36740:SF1">
    <property type="entry name" value="PRC-BARREL DOMAIN-CONTAINING PROTEIN"/>
    <property type="match status" value="1"/>
</dbReference>